<name>A0ABM6NHN3_PSEO7</name>
<dbReference type="RefSeq" id="WP_010376894.1">
    <property type="nucleotide sequence ID" value="NZ_CP011924.1"/>
</dbReference>
<reference evidence="2 3" key="1">
    <citation type="submission" date="2015-06" db="EMBL/GenBank/DDBJ databases">
        <authorList>
            <person name="Xie B.-B."/>
            <person name="Rong J.-C."/>
            <person name="Qin Q.-L."/>
            <person name="Zhang Y.-Z."/>
        </authorList>
    </citation>
    <scope>NUCLEOTIDE SEQUENCE [LARGE SCALE GENOMIC DNA]</scope>
    <source>
        <strain evidence="2 3">JCM 20779</strain>
    </source>
</reference>
<accession>A0ABM6NHN3</accession>
<dbReference type="EMBL" id="CP011924">
    <property type="protein sequence ID" value="ATD08356.1"/>
    <property type="molecule type" value="Genomic_DNA"/>
</dbReference>
<feature type="compositionally biased region" description="Low complexity" evidence="1">
    <location>
        <begin position="38"/>
        <end position="49"/>
    </location>
</feature>
<evidence type="ECO:0000313" key="2">
    <source>
        <dbReference type="EMBL" id="ATD08356.1"/>
    </source>
</evidence>
<evidence type="ECO:0000256" key="1">
    <source>
        <dbReference type="SAM" id="MobiDB-lite"/>
    </source>
</evidence>
<keyword evidence="3" id="KW-1185">Reference proteome</keyword>
<organism evidence="2 3">
    <name type="scientific">Pseudoalteromonas piscicida</name>
    <dbReference type="NCBI Taxonomy" id="43662"/>
    <lineage>
        <taxon>Bacteria</taxon>
        <taxon>Pseudomonadati</taxon>
        <taxon>Pseudomonadota</taxon>
        <taxon>Gammaproteobacteria</taxon>
        <taxon>Alteromonadales</taxon>
        <taxon>Pseudoalteromonadaceae</taxon>
        <taxon>Pseudoalteromonas</taxon>
    </lineage>
</organism>
<feature type="region of interest" description="Disordered" evidence="1">
    <location>
        <begin position="29"/>
        <end position="60"/>
    </location>
</feature>
<evidence type="ECO:0000313" key="3">
    <source>
        <dbReference type="Proteomes" id="UP000016521"/>
    </source>
</evidence>
<proteinExistence type="predicted"/>
<sequence length="60" mass="6571">MLLTLKKKQLKKLSNAKGIELLHTRKIAGGAELYPPQENNGAEEGTNEAITHDFTSYTTG</sequence>
<dbReference type="Proteomes" id="UP000016521">
    <property type="component" value="Chromosome I"/>
</dbReference>
<gene>
    <name evidence="2" type="ORF">PPIS_a3591</name>
</gene>
<protein>
    <submittedName>
        <fullName evidence="2">Uncharacterized protein</fullName>
    </submittedName>
</protein>